<evidence type="ECO:0000313" key="1">
    <source>
        <dbReference type="EMBL" id="KAK7831260.1"/>
    </source>
</evidence>
<comment type="caution">
    <text evidence="1">The sequence shown here is derived from an EMBL/GenBank/DDBJ whole genome shotgun (WGS) entry which is preliminary data.</text>
</comment>
<evidence type="ECO:0000313" key="2">
    <source>
        <dbReference type="Proteomes" id="UP000237347"/>
    </source>
</evidence>
<organism evidence="1 2">
    <name type="scientific">Quercus suber</name>
    <name type="common">Cork oak</name>
    <dbReference type="NCBI Taxonomy" id="58331"/>
    <lineage>
        <taxon>Eukaryota</taxon>
        <taxon>Viridiplantae</taxon>
        <taxon>Streptophyta</taxon>
        <taxon>Embryophyta</taxon>
        <taxon>Tracheophyta</taxon>
        <taxon>Spermatophyta</taxon>
        <taxon>Magnoliopsida</taxon>
        <taxon>eudicotyledons</taxon>
        <taxon>Gunneridae</taxon>
        <taxon>Pentapetalae</taxon>
        <taxon>rosids</taxon>
        <taxon>fabids</taxon>
        <taxon>Fagales</taxon>
        <taxon>Fagaceae</taxon>
        <taxon>Quercus</taxon>
    </lineage>
</organism>
<dbReference type="Proteomes" id="UP000237347">
    <property type="component" value="Unassembled WGS sequence"/>
</dbReference>
<dbReference type="EMBL" id="PKMF04000448">
    <property type="protein sequence ID" value="KAK7831260.1"/>
    <property type="molecule type" value="Genomic_DNA"/>
</dbReference>
<name>A0AAW0JWJ6_QUESU</name>
<accession>A0AAW0JWJ6</accession>
<sequence length="141" mass="16280">MYLLVKETKLMSAVAGMWKLRYWDTCAETVNFFLKRGIKCGSKIACDTILDVNTEVGPVWIKLAKELFKLDHDTRWKLIINVWVEMLSYAASHWRPDAHAKQVSKGGQLISFVWLLMAYFGLGEQFQIKESPIRTRLIVGK</sequence>
<dbReference type="AlphaFoldDB" id="A0AAW0JWJ6"/>
<proteinExistence type="predicted"/>
<dbReference type="PANTHER" id="PTHR31325">
    <property type="entry name" value="OS01G0798800 PROTEIN-RELATED"/>
    <property type="match status" value="1"/>
</dbReference>
<reference evidence="1 2" key="1">
    <citation type="journal article" date="2018" name="Sci. Data">
        <title>The draft genome sequence of cork oak.</title>
        <authorList>
            <person name="Ramos A.M."/>
            <person name="Usie A."/>
            <person name="Barbosa P."/>
            <person name="Barros P.M."/>
            <person name="Capote T."/>
            <person name="Chaves I."/>
            <person name="Simoes F."/>
            <person name="Abreu I."/>
            <person name="Carrasquinho I."/>
            <person name="Faro C."/>
            <person name="Guimaraes J.B."/>
            <person name="Mendonca D."/>
            <person name="Nobrega F."/>
            <person name="Rodrigues L."/>
            <person name="Saibo N.J.M."/>
            <person name="Varela M.C."/>
            <person name="Egas C."/>
            <person name="Matos J."/>
            <person name="Miguel C.M."/>
            <person name="Oliveira M.M."/>
            <person name="Ricardo C.P."/>
            <person name="Goncalves S."/>
        </authorList>
    </citation>
    <scope>NUCLEOTIDE SEQUENCE [LARGE SCALE GENOMIC DNA]</scope>
    <source>
        <strain evidence="2">cv. HL8</strain>
    </source>
</reference>
<gene>
    <name evidence="1" type="ORF">CFP56_027545</name>
</gene>
<dbReference type="InterPro" id="IPR007658">
    <property type="entry name" value="DUF594"/>
</dbReference>
<protein>
    <submittedName>
        <fullName evidence="1">Uncharacterized protein</fullName>
    </submittedName>
</protein>
<keyword evidence="2" id="KW-1185">Reference proteome</keyword>
<dbReference type="Pfam" id="PF04578">
    <property type="entry name" value="DUF594"/>
    <property type="match status" value="1"/>
</dbReference>